<feature type="transmembrane region" description="Helical" evidence="2">
    <location>
        <begin position="55"/>
        <end position="76"/>
    </location>
</feature>
<feature type="domain" description="DUF1206" evidence="3">
    <location>
        <begin position="148"/>
        <end position="214"/>
    </location>
</feature>
<feature type="transmembrane region" description="Helical" evidence="2">
    <location>
        <begin position="148"/>
        <end position="168"/>
    </location>
</feature>
<feature type="transmembrane region" description="Helical" evidence="2">
    <location>
        <begin position="235"/>
        <end position="256"/>
    </location>
</feature>
<feature type="transmembrane region" description="Helical" evidence="2">
    <location>
        <begin position="188"/>
        <end position="209"/>
    </location>
</feature>
<feature type="domain" description="DUF1206" evidence="3">
    <location>
        <begin position="59"/>
        <end position="121"/>
    </location>
</feature>
<dbReference type="Pfam" id="PF06724">
    <property type="entry name" value="DUF1206"/>
    <property type="match status" value="3"/>
</dbReference>
<feature type="compositionally biased region" description="Basic and acidic residues" evidence="1">
    <location>
        <begin position="10"/>
        <end position="23"/>
    </location>
</feature>
<protein>
    <recommendedName>
        <fullName evidence="3">DUF1206 domain-containing protein</fullName>
    </recommendedName>
</protein>
<dbReference type="Proteomes" id="UP000219514">
    <property type="component" value="Unassembled WGS sequence"/>
</dbReference>
<feature type="domain" description="DUF1206" evidence="3">
    <location>
        <begin position="239"/>
        <end position="307"/>
    </location>
</feature>
<sequence>MPWTGPFDRSQARGDALDGALGHDRPVPTARSLLDRVHRVITHAREVTDHPVLEAVARIGLVAYGVVHLLIGWLALQLARGAGGADADQTGALQTVAGSPGGLALLWLIGLGLGALALWQAGEVLLWWHGLLDATHRRRTALVCARCLTKAAVYAVLGVTALLFAVGADYQADERLRELTGETLEVPAGPVLVAGVAAGVVAVGLYSVARGVTGGFMKDIDLPAAPDRWEPVIEVVGRIGYAAKGIAFGLVGVLLWRAATSADVSTATGLDGAMTAIAGVGAGPWLLTGVAAGFAAFGVYALARARYPDRDPSS</sequence>
<keyword evidence="5" id="KW-1185">Reference proteome</keyword>
<dbReference type="InterPro" id="IPR009597">
    <property type="entry name" value="DUF1206"/>
</dbReference>
<feature type="transmembrane region" description="Helical" evidence="2">
    <location>
        <begin position="276"/>
        <end position="303"/>
    </location>
</feature>
<dbReference type="EMBL" id="OBDO01000008">
    <property type="protein sequence ID" value="SNX97754.1"/>
    <property type="molecule type" value="Genomic_DNA"/>
</dbReference>
<evidence type="ECO:0000256" key="2">
    <source>
        <dbReference type="SAM" id="Phobius"/>
    </source>
</evidence>
<organism evidence="4 5">
    <name type="scientific">Geodermatophilus sabuli</name>
    <dbReference type="NCBI Taxonomy" id="1564158"/>
    <lineage>
        <taxon>Bacteria</taxon>
        <taxon>Bacillati</taxon>
        <taxon>Actinomycetota</taxon>
        <taxon>Actinomycetes</taxon>
        <taxon>Geodermatophilales</taxon>
        <taxon>Geodermatophilaceae</taxon>
        <taxon>Geodermatophilus</taxon>
    </lineage>
</organism>
<feature type="region of interest" description="Disordered" evidence="1">
    <location>
        <begin position="1"/>
        <end position="23"/>
    </location>
</feature>
<name>A0A285EHT8_9ACTN</name>
<keyword evidence="2" id="KW-0472">Membrane</keyword>
<keyword evidence="2" id="KW-1133">Transmembrane helix</keyword>
<keyword evidence="2" id="KW-0812">Transmembrane</keyword>
<feature type="transmembrane region" description="Helical" evidence="2">
    <location>
        <begin position="104"/>
        <end position="128"/>
    </location>
</feature>
<evidence type="ECO:0000259" key="3">
    <source>
        <dbReference type="Pfam" id="PF06724"/>
    </source>
</evidence>
<dbReference type="AlphaFoldDB" id="A0A285EHT8"/>
<evidence type="ECO:0000313" key="4">
    <source>
        <dbReference type="EMBL" id="SNX97754.1"/>
    </source>
</evidence>
<accession>A0A285EHT8</accession>
<reference evidence="4 5" key="1">
    <citation type="submission" date="2017-09" db="EMBL/GenBank/DDBJ databases">
        <authorList>
            <person name="Ehlers B."/>
            <person name="Leendertz F.H."/>
        </authorList>
    </citation>
    <scope>NUCLEOTIDE SEQUENCE [LARGE SCALE GENOMIC DNA]</scope>
    <source>
        <strain evidence="4 5">DSM 46844</strain>
    </source>
</reference>
<evidence type="ECO:0000256" key="1">
    <source>
        <dbReference type="SAM" id="MobiDB-lite"/>
    </source>
</evidence>
<evidence type="ECO:0000313" key="5">
    <source>
        <dbReference type="Proteomes" id="UP000219514"/>
    </source>
</evidence>
<gene>
    <name evidence="4" type="ORF">SAMN06893097_108119</name>
</gene>
<proteinExistence type="predicted"/>